<dbReference type="InterPro" id="IPR000477">
    <property type="entry name" value="RT_dom"/>
</dbReference>
<name>A0ABR3HMB0_LOXSC</name>
<comment type="caution">
    <text evidence="2">The sequence shown here is derived from an EMBL/GenBank/DDBJ whole genome shotgun (WGS) entry which is preliminary data.</text>
</comment>
<dbReference type="Proteomes" id="UP001549920">
    <property type="component" value="Unassembled WGS sequence"/>
</dbReference>
<dbReference type="PANTHER" id="PTHR33332">
    <property type="entry name" value="REVERSE TRANSCRIPTASE DOMAIN-CONTAINING PROTEIN"/>
    <property type="match status" value="1"/>
</dbReference>
<gene>
    <name evidence="2" type="ORF">ABMA27_005253</name>
</gene>
<evidence type="ECO:0000259" key="1">
    <source>
        <dbReference type="PROSITE" id="PS50878"/>
    </source>
</evidence>
<evidence type="ECO:0000313" key="2">
    <source>
        <dbReference type="EMBL" id="KAL0871540.1"/>
    </source>
</evidence>
<protein>
    <recommendedName>
        <fullName evidence="1">Reverse transcriptase domain-containing protein</fullName>
    </recommendedName>
</protein>
<proteinExistence type="predicted"/>
<dbReference type="Pfam" id="PF00078">
    <property type="entry name" value="RVT_1"/>
    <property type="match status" value="1"/>
</dbReference>
<dbReference type="InterPro" id="IPR043502">
    <property type="entry name" value="DNA/RNA_pol_sf"/>
</dbReference>
<accession>A0ABR3HMB0</accession>
<evidence type="ECO:0000313" key="3">
    <source>
        <dbReference type="Proteomes" id="UP001549920"/>
    </source>
</evidence>
<dbReference type="SUPFAM" id="SSF56672">
    <property type="entry name" value="DNA/RNA polymerases"/>
    <property type="match status" value="1"/>
</dbReference>
<dbReference type="CDD" id="cd01650">
    <property type="entry name" value="RT_nLTR_like"/>
    <property type="match status" value="1"/>
</dbReference>
<reference evidence="2 3" key="1">
    <citation type="submission" date="2024-06" db="EMBL/GenBank/DDBJ databases">
        <title>A chromosome-level genome assembly of beet webworm, Loxostege sticticalis.</title>
        <authorList>
            <person name="Zhang Y."/>
        </authorList>
    </citation>
    <scope>NUCLEOTIDE SEQUENCE [LARGE SCALE GENOMIC DNA]</scope>
    <source>
        <strain evidence="2">AQ026</strain>
        <tissue evidence="2">Whole body</tissue>
    </source>
</reference>
<feature type="domain" description="Reverse transcriptase" evidence="1">
    <location>
        <begin position="281"/>
        <end position="571"/>
    </location>
</feature>
<dbReference type="EMBL" id="JBEUOH010000017">
    <property type="protein sequence ID" value="KAL0871540.1"/>
    <property type="molecule type" value="Genomic_DNA"/>
</dbReference>
<dbReference type="PROSITE" id="PS50878">
    <property type="entry name" value="RT_POL"/>
    <property type="match status" value="1"/>
</dbReference>
<sequence length="745" mass="85770">MDLTVSCCGDPIVPEDAHHKSLRISSSSTIFEPLKANRRLKYFYNKGDYDKINEFLGLIDWEDSLNNKPLEEALDLFYKYLYDAIDKYIPQKQFYPSSYPPWYNPSLIKILKEKSKYLKKYRTYGNISDYNTFSLLRRRAKSTEEICYRDYLRKTEESITDNPKLFWSFIKANKKGSNALPSSLSYKGITSDSGEGICNLFATYFQSTFLSAAPTNRNCRRGVESSGCHSICDVEVTADVVLKLLQSIDLSKGAGPDHISPLFISRCADELTKPLTILFKRSLKEGIIPKIWKSAFVTPVHKSGSRNEVTNYRPISKLCLFAKVLERVVHSQLYSALTNFFIPEQHGFLKRRSTATNLLSFTDFVTSNMDSGGQVDSIFTDYSKAFDRIDHVILLDKLLAAGIHGNLLRWFSSYIENRSQVVAVSGYSSKWHTVPSGVPQGSLLGPLLFNIFVNDIKSCFRSSQFLLYADDMKIFRKIETAHDCYLLQQDLVALEDYCSLNKLDLNVSKCFSITFTRKPNPILYDYTLKTRNLKRVNEIKDLGVIHDTKFTYEKHINAISKKAIKVMGFVIRSCSQFSSIKIIKVLYCSFVRSALEYCSQIWCPQYGIYINRLETIQRKFMRFLQYKCKQYDTSYESRCKRHHILPLMERRKIADTVLYVKIAQSLVDCPNLLSSVKLQVPNRSVRRLVTLFIPQSHTKYRHNSFLVRTATQVNRLLESNDLDLFNSKPSKFKQAIASGWFESVS</sequence>
<keyword evidence="3" id="KW-1185">Reference proteome</keyword>
<organism evidence="2 3">
    <name type="scientific">Loxostege sticticalis</name>
    <name type="common">Beet webworm moth</name>
    <dbReference type="NCBI Taxonomy" id="481309"/>
    <lineage>
        <taxon>Eukaryota</taxon>
        <taxon>Metazoa</taxon>
        <taxon>Ecdysozoa</taxon>
        <taxon>Arthropoda</taxon>
        <taxon>Hexapoda</taxon>
        <taxon>Insecta</taxon>
        <taxon>Pterygota</taxon>
        <taxon>Neoptera</taxon>
        <taxon>Endopterygota</taxon>
        <taxon>Lepidoptera</taxon>
        <taxon>Glossata</taxon>
        <taxon>Ditrysia</taxon>
        <taxon>Pyraloidea</taxon>
        <taxon>Crambidae</taxon>
        <taxon>Pyraustinae</taxon>
        <taxon>Loxostege</taxon>
    </lineage>
</organism>